<dbReference type="InterPro" id="IPR029044">
    <property type="entry name" value="Nucleotide-diphossugar_trans"/>
</dbReference>
<dbReference type="InterPro" id="IPR001173">
    <property type="entry name" value="Glyco_trans_2-like"/>
</dbReference>
<organism evidence="3">
    <name type="scientific">uncultured marine group II/III euryarchaeote KM3_31_G09</name>
    <dbReference type="NCBI Taxonomy" id="1456432"/>
    <lineage>
        <taxon>Archaea</taxon>
        <taxon>Methanobacteriati</taxon>
        <taxon>Methanobacteriota</taxon>
        <taxon>environmental samples</taxon>
    </lineage>
</organism>
<evidence type="ECO:0000256" key="1">
    <source>
        <dbReference type="SAM" id="Phobius"/>
    </source>
</evidence>
<keyword evidence="3" id="KW-0808">Transferase</keyword>
<dbReference type="EMBL" id="KF900838">
    <property type="protein sequence ID" value="AIF08661.1"/>
    <property type="molecule type" value="Genomic_DNA"/>
</dbReference>
<protein>
    <submittedName>
        <fullName evidence="3">Putative glycosyl transferase</fullName>
    </submittedName>
</protein>
<name>A0A075GXR1_9EURY</name>
<evidence type="ECO:0000259" key="2">
    <source>
        <dbReference type="Pfam" id="PF00535"/>
    </source>
</evidence>
<reference evidence="3" key="1">
    <citation type="journal article" date="2014" name="Genome Biol. Evol.">
        <title>Pangenome evidence for extensive interdomain horizontal transfer affecting lineage core and shell genes in uncultured planktonic thaumarchaeota and euryarchaeota.</title>
        <authorList>
            <person name="Deschamps P."/>
            <person name="Zivanovic Y."/>
            <person name="Moreira D."/>
            <person name="Rodriguez-Valera F."/>
            <person name="Lopez-Garcia P."/>
        </authorList>
    </citation>
    <scope>NUCLEOTIDE SEQUENCE</scope>
</reference>
<dbReference type="GO" id="GO:0016740">
    <property type="term" value="F:transferase activity"/>
    <property type="evidence" value="ECO:0007669"/>
    <property type="project" value="UniProtKB-KW"/>
</dbReference>
<sequence>MRVSSPLISITVCVRNGAHWIDDCMAALSAQTYRPLEIIAVDDGSIDGSNELLQKWQTSEGIPIQVLSQEPLGLSAGRNNALNIAKGEWVAITDIDCRPRPDWIEKMFASSEGMDAVTGRVIFDEGRTSVSRLRSRTIAWKYSSRSDKATLANGPCSMFRRENLISLGGFDPSWYHAEDMEVSMIIKQSGGDIRYEPEAVVDHVAESHLKIFLQKRRRDARAHTRIMRKYRGAKHDFSKDGMLIAFLLIPYVALSITITSVLEPVIAAAVILGYSIISRNYLLWSIALWLGTFEGCVDALLRRNGH</sequence>
<feature type="transmembrane region" description="Helical" evidence="1">
    <location>
        <begin position="282"/>
        <end position="301"/>
    </location>
</feature>
<feature type="transmembrane region" description="Helical" evidence="1">
    <location>
        <begin position="243"/>
        <end position="276"/>
    </location>
</feature>
<dbReference type="PANTHER" id="PTHR43685">
    <property type="entry name" value="GLYCOSYLTRANSFERASE"/>
    <property type="match status" value="1"/>
</dbReference>
<feature type="domain" description="Glycosyltransferase 2-like" evidence="2">
    <location>
        <begin position="9"/>
        <end position="162"/>
    </location>
</feature>
<dbReference type="Pfam" id="PF00535">
    <property type="entry name" value="Glycos_transf_2"/>
    <property type="match status" value="1"/>
</dbReference>
<keyword evidence="1" id="KW-0472">Membrane</keyword>
<evidence type="ECO:0000313" key="3">
    <source>
        <dbReference type="EMBL" id="AIF08661.1"/>
    </source>
</evidence>
<dbReference type="AlphaFoldDB" id="A0A075GXR1"/>
<keyword evidence="1" id="KW-1133">Transmembrane helix</keyword>
<dbReference type="Gene3D" id="3.90.550.10">
    <property type="entry name" value="Spore Coat Polysaccharide Biosynthesis Protein SpsA, Chain A"/>
    <property type="match status" value="1"/>
</dbReference>
<dbReference type="InterPro" id="IPR050834">
    <property type="entry name" value="Glycosyltransf_2"/>
</dbReference>
<keyword evidence="1" id="KW-0812">Transmembrane</keyword>
<dbReference type="PANTHER" id="PTHR43685:SF2">
    <property type="entry name" value="GLYCOSYLTRANSFERASE 2-LIKE DOMAIN-CONTAINING PROTEIN"/>
    <property type="match status" value="1"/>
</dbReference>
<proteinExistence type="predicted"/>
<accession>A0A075GXR1</accession>
<dbReference type="SUPFAM" id="SSF53448">
    <property type="entry name" value="Nucleotide-diphospho-sugar transferases"/>
    <property type="match status" value="1"/>
</dbReference>